<keyword evidence="4" id="KW-1185">Reference proteome</keyword>
<accession>A0A5J4LMR6</accession>
<evidence type="ECO:0000313" key="3">
    <source>
        <dbReference type="EMBL" id="GES31605.1"/>
    </source>
</evidence>
<dbReference type="OrthoDB" id="3288304at2"/>
<feature type="compositionally biased region" description="Low complexity" evidence="1">
    <location>
        <begin position="123"/>
        <end position="139"/>
    </location>
</feature>
<evidence type="ECO:0008006" key="5">
    <source>
        <dbReference type="Google" id="ProtNLM"/>
    </source>
</evidence>
<gene>
    <name evidence="3" type="ORF">San01_40920</name>
</gene>
<keyword evidence="2" id="KW-0812">Transmembrane</keyword>
<feature type="transmembrane region" description="Helical" evidence="2">
    <location>
        <begin position="223"/>
        <end position="248"/>
    </location>
</feature>
<dbReference type="EMBL" id="BLAG01000011">
    <property type="protein sequence ID" value="GES31605.1"/>
    <property type="molecule type" value="Genomic_DNA"/>
</dbReference>
<protein>
    <recommendedName>
        <fullName evidence="5">DUF3533 domain-containing protein</fullName>
    </recommendedName>
</protein>
<feature type="transmembrane region" description="Helical" evidence="2">
    <location>
        <begin position="31"/>
        <end position="52"/>
    </location>
</feature>
<feature type="compositionally biased region" description="Acidic residues" evidence="1">
    <location>
        <begin position="449"/>
        <end position="464"/>
    </location>
</feature>
<proteinExistence type="predicted"/>
<evidence type="ECO:0000256" key="2">
    <source>
        <dbReference type="SAM" id="Phobius"/>
    </source>
</evidence>
<dbReference type="AlphaFoldDB" id="A0A5J4LMR6"/>
<feature type="transmembrane region" description="Helical" evidence="2">
    <location>
        <begin position="255"/>
        <end position="279"/>
    </location>
</feature>
<keyword evidence="2" id="KW-0472">Membrane</keyword>
<feature type="compositionally biased region" description="Basic and acidic residues" evidence="1">
    <location>
        <begin position="1"/>
        <end position="15"/>
    </location>
</feature>
<feature type="region of interest" description="Disordered" evidence="1">
    <location>
        <begin position="1"/>
        <end position="25"/>
    </location>
</feature>
<name>A0A5J4LMR6_9ACTN</name>
<feature type="transmembrane region" description="Helical" evidence="2">
    <location>
        <begin position="285"/>
        <end position="304"/>
    </location>
</feature>
<evidence type="ECO:0000313" key="4">
    <source>
        <dbReference type="Proteomes" id="UP000325598"/>
    </source>
</evidence>
<feature type="transmembrane region" description="Helical" evidence="2">
    <location>
        <begin position="372"/>
        <end position="392"/>
    </location>
</feature>
<dbReference type="GeneID" id="96752733"/>
<feature type="region of interest" description="Disordered" evidence="1">
    <location>
        <begin position="421"/>
        <end position="464"/>
    </location>
</feature>
<dbReference type="RefSeq" id="WP_152104769.1">
    <property type="nucleotide sequence ID" value="NZ_BLAG01000011.1"/>
</dbReference>
<feature type="transmembrane region" description="Helical" evidence="2">
    <location>
        <begin position="311"/>
        <end position="332"/>
    </location>
</feature>
<sequence>MSTVRRPDHRSEQHGSHRSARSSHSAGLRHVLTHLITPLLMCIGMGLAYLGAFANPAPHHLPVAVVGSGRSAQLLAQSINDKADGDLEVRTVADRSAAVDRLKHQEIFGAYVIHAQGARGETSAKGASANEASANGASADEVSKGVTRQKGAMKSAAGRAGDGGVAGGSVRQTPELLVATAGSDTSASVVQKVFTPIAAHQGAPLKVTDVAPPAEDDPTGQGIFFLLVAISIGSYASVAVIGGAGAVLPVRWRAALAIGTSLVVSLIGTAFAGPVFHLVEHGLRGLWGMAWLYSAGILLIGTGLHTFLKRWTTLGVMALFVMLNFTSSGGIFRPEMQNGFFAALHSFWNGAGFVEGTRSHVYFDDYGLPGHVWTLVGWLVAGLLMVGVAALAEKRRRSAEAEAAAHATAVAAAAVAATVPEPMSERGSRAVRSAGATGAGQGSGAVEADAADAAEAEMEEAVGV</sequence>
<comment type="caution">
    <text evidence="3">The sequence shown here is derived from an EMBL/GenBank/DDBJ whole genome shotgun (WGS) entry which is preliminary data.</text>
</comment>
<dbReference type="Proteomes" id="UP000325598">
    <property type="component" value="Unassembled WGS sequence"/>
</dbReference>
<organism evidence="3 4">
    <name type="scientific">Streptomyces angustmyceticus</name>
    <dbReference type="NCBI Taxonomy" id="285578"/>
    <lineage>
        <taxon>Bacteria</taxon>
        <taxon>Bacillati</taxon>
        <taxon>Actinomycetota</taxon>
        <taxon>Actinomycetes</taxon>
        <taxon>Kitasatosporales</taxon>
        <taxon>Streptomycetaceae</taxon>
        <taxon>Streptomyces</taxon>
    </lineage>
</organism>
<evidence type="ECO:0000256" key="1">
    <source>
        <dbReference type="SAM" id="MobiDB-lite"/>
    </source>
</evidence>
<reference evidence="3 4" key="1">
    <citation type="submission" date="2019-10" db="EMBL/GenBank/DDBJ databases">
        <title>Whole genome shotgun sequence of Streptomyces angustmyceticus NBRC 3934.</title>
        <authorList>
            <person name="Hosoyama A."/>
            <person name="Ichikawa N."/>
            <person name="Kimura A."/>
            <person name="Kitahashi Y."/>
            <person name="Komaki H."/>
            <person name="Uohara A."/>
        </authorList>
    </citation>
    <scope>NUCLEOTIDE SEQUENCE [LARGE SCALE GENOMIC DNA]</scope>
    <source>
        <strain evidence="3 4">NBRC 3934</strain>
    </source>
</reference>
<keyword evidence="2" id="KW-1133">Transmembrane helix</keyword>
<feature type="region of interest" description="Disordered" evidence="1">
    <location>
        <begin position="121"/>
        <end position="168"/>
    </location>
</feature>